<dbReference type="EMBL" id="QJKJ01012096">
    <property type="protein sequence ID" value="RDX69478.1"/>
    <property type="molecule type" value="Genomic_DNA"/>
</dbReference>
<dbReference type="Proteomes" id="UP000257109">
    <property type="component" value="Unassembled WGS sequence"/>
</dbReference>
<reference evidence="2" key="1">
    <citation type="submission" date="2018-05" db="EMBL/GenBank/DDBJ databases">
        <title>Draft genome of Mucuna pruriens seed.</title>
        <authorList>
            <person name="Nnadi N.E."/>
            <person name="Vos R."/>
            <person name="Hasami M.H."/>
            <person name="Devisetty U.K."/>
            <person name="Aguiy J.C."/>
        </authorList>
    </citation>
    <scope>NUCLEOTIDE SEQUENCE [LARGE SCALE GENOMIC DNA]</scope>
    <source>
        <strain evidence="2">JCA_2017</strain>
    </source>
</reference>
<feature type="non-terminal residue" evidence="2">
    <location>
        <position position="76"/>
    </location>
</feature>
<evidence type="ECO:0000256" key="1">
    <source>
        <dbReference type="SAM" id="MobiDB-lite"/>
    </source>
</evidence>
<evidence type="ECO:0000313" key="3">
    <source>
        <dbReference type="Proteomes" id="UP000257109"/>
    </source>
</evidence>
<keyword evidence="3" id="KW-1185">Reference proteome</keyword>
<dbReference type="AlphaFoldDB" id="A0A371ETV0"/>
<feature type="region of interest" description="Disordered" evidence="1">
    <location>
        <begin position="46"/>
        <end position="76"/>
    </location>
</feature>
<gene>
    <name evidence="2" type="ORF">CR513_51407</name>
</gene>
<sequence length="76" mass="8849">MLVALVMSTLPRERGKDPLKKVLTIQNSNQGMSEEEENLLRYLQPQQESRPWRNQKFEDLGKGQKPNPKPFLEEAL</sequence>
<accession>A0A371ETV0</accession>
<comment type="caution">
    <text evidence="2">The sequence shown here is derived from an EMBL/GenBank/DDBJ whole genome shotgun (WGS) entry which is preliminary data.</text>
</comment>
<protein>
    <submittedName>
        <fullName evidence="2">Uncharacterized protein</fullName>
    </submittedName>
</protein>
<name>A0A371ETV0_MUCPR</name>
<proteinExistence type="predicted"/>
<evidence type="ECO:0000313" key="2">
    <source>
        <dbReference type="EMBL" id="RDX69478.1"/>
    </source>
</evidence>
<organism evidence="2 3">
    <name type="scientific">Mucuna pruriens</name>
    <name type="common">Velvet bean</name>
    <name type="synonym">Dolichos pruriens</name>
    <dbReference type="NCBI Taxonomy" id="157652"/>
    <lineage>
        <taxon>Eukaryota</taxon>
        <taxon>Viridiplantae</taxon>
        <taxon>Streptophyta</taxon>
        <taxon>Embryophyta</taxon>
        <taxon>Tracheophyta</taxon>
        <taxon>Spermatophyta</taxon>
        <taxon>Magnoliopsida</taxon>
        <taxon>eudicotyledons</taxon>
        <taxon>Gunneridae</taxon>
        <taxon>Pentapetalae</taxon>
        <taxon>rosids</taxon>
        <taxon>fabids</taxon>
        <taxon>Fabales</taxon>
        <taxon>Fabaceae</taxon>
        <taxon>Papilionoideae</taxon>
        <taxon>50 kb inversion clade</taxon>
        <taxon>NPAAA clade</taxon>
        <taxon>indigoferoid/millettioid clade</taxon>
        <taxon>Phaseoleae</taxon>
        <taxon>Mucuna</taxon>
    </lineage>
</organism>